<dbReference type="Proteomes" id="UP000183920">
    <property type="component" value="Unassembled WGS sequence"/>
</dbReference>
<dbReference type="InterPro" id="IPR016905">
    <property type="entry name" value="Glycyl_radical_YjjI-like"/>
</dbReference>
<evidence type="ECO:0000313" key="1">
    <source>
        <dbReference type="EMBL" id="CRL63671.1"/>
    </source>
</evidence>
<accession>A0A0G4QDK9</accession>
<dbReference type="Gene3D" id="3.20.70.20">
    <property type="match status" value="1"/>
</dbReference>
<dbReference type="Pfam" id="PF11230">
    <property type="entry name" value="YjjI-like"/>
    <property type="match status" value="1"/>
</dbReference>
<dbReference type="EMBL" id="CVRY01000005">
    <property type="protein sequence ID" value="CRL63671.1"/>
    <property type="molecule type" value="Genomic_DNA"/>
</dbReference>
<evidence type="ECO:0008006" key="3">
    <source>
        <dbReference type="Google" id="ProtNLM"/>
    </source>
</evidence>
<dbReference type="AlphaFoldDB" id="A0A0G4QDK9"/>
<dbReference type="PIRSF" id="PIRSF028991">
    <property type="entry name" value="Glycl_rad_HI0521_prd"/>
    <property type="match status" value="1"/>
</dbReference>
<reference evidence="2" key="1">
    <citation type="submission" date="2015-06" db="EMBL/GenBank/DDBJ databases">
        <authorList>
            <person name="Urmite Genomes"/>
        </authorList>
    </citation>
    <scope>NUCLEOTIDE SEQUENCE [LARGE SCALE GENOMIC DNA]</scope>
    <source>
        <strain evidence="2">CSUR P1867</strain>
    </source>
</reference>
<name>A0A0G4QDK9_9GAMM</name>
<sequence length="513" mass="58065">MTEQSVIQRCRQIVENPTLSPEQKRHFLALEAENMLPYPSLPEDAAKALNERVICDMYEGHAPYKPRYVLPDYAKFLAQGSRYLELEPAQDFDDALNMLTILYHHVPSVTSMPVYLGRIDKILLPYVGELTEEQLYPKLKRFWRYLDRTLPDAFMHANIGPEDSVLTRLILKVDVELQQVAPNLTFIYDANSTPTDLLHQAITNICHSSKPHIANGILQDAVFGKDEYGIVSCYNSLPQSGGGSTLVRINLKEVAKRSQDSQDFLTHVLPFYMQKQIEIIDVRCEYLYEKSNFFQQSFLVEEGLISPNRFAPMFGIYGMAEAVALLLEKEGKQAAYGDNESANKLSYMISEKLAQFVADTPVKYGWKHRAMLHAQSGISSDIGTTPATRIPYGKEPDPVTHLMTVAPHHQFYTSGISDILTVDETIKQNPDALMQLCLGAFSSGLREFTANVGGNDLVRVTGYMVRLSDLKKYKEEGSRLNTTWLGDEATANCHIAERKPRVISYEQQMRFDK</sequence>
<protein>
    <recommendedName>
        <fullName evidence="3">YjjI family glycine radical enzyme</fullName>
    </recommendedName>
</protein>
<dbReference type="RefSeq" id="WP_072064379.1">
    <property type="nucleotide sequence ID" value="NZ_CP059690.1"/>
</dbReference>
<dbReference type="NCBIfam" id="TIGR04040">
    <property type="entry name" value="glycyl_YjjI"/>
    <property type="match status" value="1"/>
</dbReference>
<dbReference type="SUPFAM" id="SSF51998">
    <property type="entry name" value="PFL-like glycyl radical enzymes"/>
    <property type="match status" value="1"/>
</dbReference>
<dbReference type="GeneID" id="76524232"/>
<evidence type="ECO:0000313" key="2">
    <source>
        <dbReference type="Proteomes" id="UP000183920"/>
    </source>
</evidence>
<organism evidence="1 2">
    <name type="scientific">Proteus penneri</name>
    <dbReference type="NCBI Taxonomy" id="102862"/>
    <lineage>
        <taxon>Bacteria</taxon>
        <taxon>Pseudomonadati</taxon>
        <taxon>Pseudomonadota</taxon>
        <taxon>Gammaproteobacteria</taxon>
        <taxon>Enterobacterales</taxon>
        <taxon>Morganellaceae</taxon>
        <taxon>Proteus</taxon>
    </lineage>
</organism>
<gene>
    <name evidence="1" type="ORF">BN1804_02607</name>
</gene>
<proteinExistence type="predicted"/>